<keyword evidence="3" id="KW-1185">Reference proteome</keyword>
<evidence type="ECO:0000313" key="2">
    <source>
        <dbReference type="EMBL" id="MBW0511310.1"/>
    </source>
</evidence>
<organism evidence="2 3">
    <name type="scientific">Austropuccinia psidii MF-1</name>
    <dbReference type="NCBI Taxonomy" id="1389203"/>
    <lineage>
        <taxon>Eukaryota</taxon>
        <taxon>Fungi</taxon>
        <taxon>Dikarya</taxon>
        <taxon>Basidiomycota</taxon>
        <taxon>Pucciniomycotina</taxon>
        <taxon>Pucciniomycetes</taxon>
        <taxon>Pucciniales</taxon>
        <taxon>Sphaerophragmiaceae</taxon>
        <taxon>Austropuccinia</taxon>
    </lineage>
</organism>
<accession>A0A9Q3E278</accession>
<dbReference type="AlphaFoldDB" id="A0A9Q3E278"/>
<dbReference type="EMBL" id="AVOT02022124">
    <property type="protein sequence ID" value="MBW0511310.1"/>
    <property type="molecule type" value="Genomic_DNA"/>
</dbReference>
<proteinExistence type="predicted"/>
<evidence type="ECO:0000256" key="1">
    <source>
        <dbReference type="SAM" id="MobiDB-lite"/>
    </source>
</evidence>
<reference evidence="2" key="1">
    <citation type="submission" date="2021-03" db="EMBL/GenBank/DDBJ databases">
        <title>Draft genome sequence of rust myrtle Austropuccinia psidii MF-1, a brazilian biotype.</title>
        <authorList>
            <person name="Quecine M.C."/>
            <person name="Pachon D.M.R."/>
            <person name="Bonatelli M.L."/>
            <person name="Correr F.H."/>
            <person name="Franceschini L.M."/>
            <person name="Leite T.F."/>
            <person name="Margarido G.R.A."/>
            <person name="Almeida C.A."/>
            <person name="Ferrarezi J.A."/>
            <person name="Labate C.A."/>
        </authorList>
    </citation>
    <scope>NUCLEOTIDE SEQUENCE</scope>
    <source>
        <strain evidence="2">MF-1</strain>
    </source>
</reference>
<sequence>MEEKKPSTIQVSAKNSPSSQQQQFKREKAATSSEQGQRKGTNHKTLQTGLQNTKDSEGFHEKCISDGQNNDGIIEKGGSQIKTSEMISDILDSIPEFYEAINDVKTHVADKNSSICNNLKINSLSLSQINETTMCFEKALRPIKTSNNDDSFGSKINEKSTIIKEFTDKYLKFNIDDIIETRMKQAINIIKEHNKKVLDDI</sequence>
<feature type="compositionally biased region" description="Basic and acidic residues" evidence="1">
    <location>
        <begin position="54"/>
        <end position="64"/>
    </location>
</feature>
<evidence type="ECO:0000313" key="3">
    <source>
        <dbReference type="Proteomes" id="UP000765509"/>
    </source>
</evidence>
<feature type="region of interest" description="Disordered" evidence="1">
    <location>
        <begin position="1"/>
        <end position="71"/>
    </location>
</feature>
<dbReference type="Proteomes" id="UP000765509">
    <property type="component" value="Unassembled WGS sequence"/>
</dbReference>
<protein>
    <submittedName>
        <fullName evidence="2">Uncharacterized protein</fullName>
    </submittedName>
</protein>
<feature type="compositionally biased region" description="Polar residues" evidence="1">
    <location>
        <begin position="30"/>
        <end position="53"/>
    </location>
</feature>
<gene>
    <name evidence="2" type="ORF">O181_051025</name>
</gene>
<feature type="compositionally biased region" description="Polar residues" evidence="1">
    <location>
        <begin position="7"/>
        <end position="23"/>
    </location>
</feature>
<name>A0A9Q3E278_9BASI</name>
<comment type="caution">
    <text evidence="2">The sequence shown here is derived from an EMBL/GenBank/DDBJ whole genome shotgun (WGS) entry which is preliminary data.</text>
</comment>